<gene>
    <name evidence="1" type="ORF">KL86DPRO_60208</name>
</gene>
<protein>
    <submittedName>
        <fullName evidence="1">Uncharacterized protein</fullName>
    </submittedName>
</protein>
<reference evidence="1" key="1">
    <citation type="submission" date="2016-04" db="EMBL/GenBank/DDBJ databases">
        <authorList>
            <person name="Evans L.H."/>
            <person name="Alamgir A."/>
            <person name="Owens N."/>
            <person name="Weber N.D."/>
            <person name="Virtaneva K."/>
            <person name="Barbian K."/>
            <person name="Babar A."/>
            <person name="Rosenke K."/>
        </authorList>
    </citation>
    <scope>NUCLEOTIDE SEQUENCE</scope>
    <source>
        <strain evidence="1">86</strain>
    </source>
</reference>
<name>A0A212KFQ7_9DELT</name>
<dbReference type="AlphaFoldDB" id="A0A212KFQ7"/>
<proteinExistence type="predicted"/>
<accession>A0A212KFQ7</accession>
<organism evidence="1">
    <name type="scientific">uncultured delta proteobacterium</name>
    <dbReference type="NCBI Taxonomy" id="34034"/>
    <lineage>
        <taxon>Bacteria</taxon>
        <taxon>Deltaproteobacteria</taxon>
        <taxon>environmental samples</taxon>
    </lineage>
</organism>
<evidence type="ECO:0000313" key="1">
    <source>
        <dbReference type="EMBL" id="SBW10564.1"/>
    </source>
</evidence>
<dbReference type="EMBL" id="FLUQ01000006">
    <property type="protein sequence ID" value="SBW10564.1"/>
    <property type="molecule type" value="Genomic_DNA"/>
</dbReference>
<sequence length="46" mass="4832">MQKVGQKTGFVTGVGDSFFFNNLTVVGVKNGKGFTMSEVSGNVFAV</sequence>